<keyword evidence="9" id="KW-0001">2Fe-2S</keyword>
<keyword evidence="17" id="KW-1015">Disulfide bond</keyword>
<evidence type="ECO:0000256" key="14">
    <source>
        <dbReference type="ARBA" id="ARBA00023004"/>
    </source>
</evidence>
<dbReference type="SUPFAM" id="SSF50022">
    <property type="entry name" value="ISP domain"/>
    <property type="match status" value="1"/>
</dbReference>
<evidence type="ECO:0000256" key="11">
    <source>
        <dbReference type="ARBA" id="ARBA00022982"/>
    </source>
</evidence>
<evidence type="ECO:0000256" key="9">
    <source>
        <dbReference type="ARBA" id="ARBA00022714"/>
    </source>
</evidence>
<proteinExistence type="inferred from homology"/>
<dbReference type="InterPro" id="IPR036922">
    <property type="entry name" value="Rieske_2Fe-2S_sf"/>
</dbReference>
<evidence type="ECO:0000313" key="24">
    <source>
        <dbReference type="Proteomes" id="UP001501288"/>
    </source>
</evidence>
<dbReference type="Pfam" id="PF19297">
    <property type="entry name" value="QcrA_N"/>
    <property type="match status" value="1"/>
</dbReference>
<keyword evidence="24" id="KW-1185">Reference proteome</keyword>
<evidence type="ECO:0000256" key="17">
    <source>
        <dbReference type="ARBA" id="ARBA00023157"/>
    </source>
</evidence>
<protein>
    <recommendedName>
        <fullName evidence="4">Cytochrome bc1 complex Rieske iron-sulfur subunit</fullName>
    </recommendedName>
    <alternativeName>
        <fullName evidence="18">Cytochrome bc1 reductase complex subunit QcrA</fullName>
    </alternativeName>
    <alternativeName>
        <fullName evidence="19">Rieske iron-sulfur protein</fullName>
    </alternativeName>
</protein>
<evidence type="ECO:0000256" key="3">
    <source>
        <dbReference type="ARBA" id="ARBA00010651"/>
    </source>
</evidence>
<dbReference type="CDD" id="cd03467">
    <property type="entry name" value="Rieske"/>
    <property type="match status" value="1"/>
</dbReference>
<keyword evidence="8 21" id="KW-0812">Transmembrane</keyword>
<dbReference type="PANTHER" id="PTHR10134">
    <property type="entry name" value="CYTOCHROME B-C1 COMPLEX SUBUNIT RIESKE, MITOCHONDRIAL"/>
    <property type="match status" value="1"/>
</dbReference>
<evidence type="ECO:0000256" key="13">
    <source>
        <dbReference type="ARBA" id="ARBA00023002"/>
    </source>
</evidence>
<feature type="transmembrane region" description="Helical" evidence="21">
    <location>
        <begin position="189"/>
        <end position="210"/>
    </location>
</feature>
<dbReference type="Gene3D" id="2.102.10.10">
    <property type="entry name" value="Rieske [2Fe-2S] iron-sulphur domain"/>
    <property type="match status" value="1"/>
</dbReference>
<dbReference type="Proteomes" id="UP001501288">
    <property type="component" value="Unassembled WGS sequence"/>
</dbReference>
<dbReference type="InterPro" id="IPR017941">
    <property type="entry name" value="Rieske_2Fe-2S"/>
</dbReference>
<keyword evidence="6" id="KW-1003">Cell membrane</keyword>
<keyword evidence="11" id="KW-0249">Electron transport</keyword>
<evidence type="ECO:0000256" key="4">
    <source>
        <dbReference type="ARBA" id="ARBA00015816"/>
    </source>
</evidence>
<evidence type="ECO:0000256" key="6">
    <source>
        <dbReference type="ARBA" id="ARBA00022475"/>
    </source>
</evidence>
<evidence type="ECO:0000313" key="23">
    <source>
        <dbReference type="EMBL" id="GAA1550402.1"/>
    </source>
</evidence>
<sequence length="386" mass="42129">MKFPRFGSDSSDRNRKNMNESGASAHPGEGSSDYAPVSLNDGHIEGTGALPDRFENPGLPPHVHRLGDEDPAAAKRSERQVATLFIMSMLATVLFVVAYFAIDKNSVMTIPFVGPTKALHFVLGFTLALSLLGIGLGAVHWAKTLMPDEEVIEERHELKSDDEAWEAAANIMTGGAEAAQLKRRPLLKWTLGGALGLFAVPVALPLLGGLGPMPKLDLVKTMWDTKINGRGRRLMRDPEGTAIRASDVTLGSVFHVLPEGVNDTEHPLNEKAKASVLLVRLDEAKIKSERQRQWGVDGIVAYSKICTHVGCPVGLYEQQTHHLLCPCHQSTFDMTDDCKVIFGPAKRPLPQLKISVDDEGYLVADQGFKRPVGPSFWEDNGKELKS</sequence>
<keyword evidence="16 21" id="KW-0472">Membrane</keyword>
<comment type="caution">
    <text evidence="23">The sequence shown here is derived from an EMBL/GenBank/DDBJ whole genome shotgun (WGS) entry which is preliminary data.</text>
</comment>
<evidence type="ECO:0000256" key="12">
    <source>
        <dbReference type="ARBA" id="ARBA00022989"/>
    </source>
</evidence>
<keyword evidence="13" id="KW-0560">Oxidoreductase</keyword>
<feature type="domain" description="Rieske" evidence="22">
    <location>
        <begin position="294"/>
        <end position="363"/>
    </location>
</feature>
<comment type="subcellular location">
    <subcellularLocation>
        <location evidence="2">Cell membrane</location>
        <topology evidence="2">Multi-pass membrane protein</topology>
    </subcellularLocation>
</comment>
<feature type="transmembrane region" description="Helical" evidence="21">
    <location>
        <begin position="81"/>
        <end position="102"/>
    </location>
</feature>
<keyword evidence="7" id="KW-0679">Respiratory chain</keyword>
<evidence type="ECO:0000256" key="5">
    <source>
        <dbReference type="ARBA" id="ARBA00022448"/>
    </source>
</evidence>
<evidence type="ECO:0000256" key="2">
    <source>
        <dbReference type="ARBA" id="ARBA00004651"/>
    </source>
</evidence>
<evidence type="ECO:0000256" key="21">
    <source>
        <dbReference type="SAM" id="Phobius"/>
    </source>
</evidence>
<name>A0ABN2C029_9MICO</name>
<reference evidence="23 24" key="1">
    <citation type="journal article" date="2019" name="Int. J. Syst. Evol. Microbiol.">
        <title>The Global Catalogue of Microorganisms (GCM) 10K type strain sequencing project: providing services to taxonomists for standard genome sequencing and annotation.</title>
        <authorList>
            <consortium name="The Broad Institute Genomics Platform"/>
            <consortium name="The Broad Institute Genome Sequencing Center for Infectious Disease"/>
            <person name="Wu L."/>
            <person name="Ma J."/>
        </authorList>
    </citation>
    <scope>NUCLEOTIDE SEQUENCE [LARGE SCALE GENOMIC DNA]</scope>
    <source>
        <strain evidence="23 24">JCM 14588</strain>
    </source>
</reference>
<keyword evidence="12 21" id="KW-1133">Transmembrane helix</keyword>
<comment type="function">
    <text evidence="1">Iron-sulfur subunit of the cytochrome bc1 complex, an essential component of the respiratory electron transport chain required for ATP synthesis. The bc1 complex catalyzes the oxidation of menaquinol and the reduction of cytochrome c in the respiratory chain. The bc1 complex operates through a Q-cycle mechanism that couples electron transfer to generation of the proton gradient that drives ATP synthesis.</text>
</comment>
<evidence type="ECO:0000256" key="20">
    <source>
        <dbReference type="SAM" id="MobiDB-lite"/>
    </source>
</evidence>
<evidence type="ECO:0000256" key="15">
    <source>
        <dbReference type="ARBA" id="ARBA00023014"/>
    </source>
</evidence>
<dbReference type="InterPro" id="IPR045603">
    <property type="entry name" value="QcrA_N"/>
</dbReference>
<accession>A0ABN2C029</accession>
<dbReference type="EMBL" id="BAAANV010000052">
    <property type="protein sequence ID" value="GAA1550402.1"/>
    <property type="molecule type" value="Genomic_DNA"/>
</dbReference>
<keyword evidence="10" id="KW-0479">Metal-binding</keyword>
<evidence type="ECO:0000256" key="19">
    <source>
        <dbReference type="ARBA" id="ARBA00032409"/>
    </source>
</evidence>
<evidence type="ECO:0000256" key="8">
    <source>
        <dbReference type="ARBA" id="ARBA00022692"/>
    </source>
</evidence>
<feature type="transmembrane region" description="Helical" evidence="21">
    <location>
        <begin position="122"/>
        <end position="142"/>
    </location>
</feature>
<evidence type="ECO:0000259" key="22">
    <source>
        <dbReference type="PROSITE" id="PS51296"/>
    </source>
</evidence>
<comment type="similarity">
    <text evidence="3">Belongs to the Rieske iron-sulfur protein family.</text>
</comment>
<gene>
    <name evidence="23" type="ORF">GCM10009762_24280</name>
</gene>
<evidence type="ECO:0000256" key="18">
    <source>
        <dbReference type="ARBA" id="ARBA00029586"/>
    </source>
</evidence>
<evidence type="ECO:0000256" key="10">
    <source>
        <dbReference type="ARBA" id="ARBA00022723"/>
    </source>
</evidence>
<keyword evidence="5" id="KW-0813">Transport</keyword>
<keyword evidence="14" id="KW-0408">Iron</keyword>
<evidence type="ECO:0000256" key="16">
    <source>
        <dbReference type="ARBA" id="ARBA00023136"/>
    </source>
</evidence>
<organism evidence="23 24">
    <name type="scientific">Dermacoccus barathri</name>
    <dbReference type="NCBI Taxonomy" id="322601"/>
    <lineage>
        <taxon>Bacteria</taxon>
        <taxon>Bacillati</taxon>
        <taxon>Actinomycetota</taxon>
        <taxon>Actinomycetes</taxon>
        <taxon>Micrococcales</taxon>
        <taxon>Dermacoccaceae</taxon>
        <taxon>Dermacoccus</taxon>
    </lineage>
</organism>
<keyword evidence="15" id="KW-0411">Iron-sulfur</keyword>
<dbReference type="InterPro" id="IPR014349">
    <property type="entry name" value="Rieske_Fe-S_prot"/>
</dbReference>
<dbReference type="Pfam" id="PF00355">
    <property type="entry name" value="Rieske"/>
    <property type="match status" value="1"/>
</dbReference>
<evidence type="ECO:0000256" key="7">
    <source>
        <dbReference type="ARBA" id="ARBA00022660"/>
    </source>
</evidence>
<feature type="region of interest" description="Disordered" evidence="20">
    <location>
        <begin position="1"/>
        <end position="72"/>
    </location>
</feature>
<evidence type="ECO:0000256" key="1">
    <source>
        <dbReference type="ARBA" id="ARBA00002494"/>
    </source>
</evidence>
<dbReference type="PROSITE" id="PS51296">
    <property type="entry name" value="RIESKE"/>
    <property type="match status" value="1"/>
</dbReference>